<dbReference type="InterPro" id="IPR050925">
    <property type="entry name" value="Rhomboid_protease_S54"/>
</dbReference>
<evidence type="ECO:0000256" key="5">
    <source>
        <dbReference type="ARBA" id="ARBA00022989"/>
    </source>
</evidence>
<evidence type="ECO:0000256" key="7">
    <source>
        <dbReference type="SAM" id="Phobius"/>
    </source>
</evidence>
<keyword evidence="5 7" id="KW-1133">Transmembrane helix</keyword>
<dbReference type="PANTHER" id="PTHR43731:SF14">
    <property type="entry name" value="PRESENILIN-ASSOCIATED RHOMBOID-LIKE PROTEIN, MITOCHONDRIAL"/>
    <property type="match status" value="1"/>
</dbReference>
<protein>
    <submittedName>
        <fullName evidence="9">Rhomboid family intramembrane serine protease</fullName>
    </submittedName>
</protein>
<dbReference type="GO" id="GO:0006508">
    <property type="term" value="P:proteolysis"/>
    <property type="evidence" value="ECO:0007669"/>
    <property type="project" value="UniProtKB-KW"/>
</dbReference>
<dbReference type="GO" id="GO:0004252">
    <property type="term" value="F:serine-type endopeptidase activity"/>
    <property type="evidence" value="ECO:0007669"/>
    <property type="project" value="InterPro"/>
</dbReference>
<dbReference type="Pfam" id="PF01694">
    <property type="entry name" value="Rhomboid"/>
    <property type="match status" value="1"/>
</dbReference>
<dbReference type="AlphaFoldDB" id="A0A6I5N9W6"/>
<feature type="transmembrane region" description="Helical" evidence="7">
    <location>
        <begin position="90"/>
        <end position="109"/>
    </location>
</feature>
<name>A0A6I5N9W6_9BIFI</name>
<keyword evidence="3 7" id="KW-0812">Transmembrane</keyword>
<sequence length="282" mass="31408">MASFSLFPDSPRLSQVFSRRRFRVRWRNNDPVLTELIIVVCVVVWILEMLFRFTWRTGYAALLDFGMFQPATALWHPWTFVTSMFLHSPSSLWHILFNMLTLWAIGPFLERLMGHWPYLILYVLSGIGGNVGMMAWAAFGSSAGSGSGTVASVLGLTGTEWYSACYGASGALFGLFAAMLVVYRKVGEDLRSALVWMIINFLMPVVIPNIAWQAHVFGFLVGGILTMLLIYGPIRALRIRPLLLRSVIYGIVMLLILVVIVVLCNTVNPLLALSSVITIPSA</sequence>
<evidence type="ECO:0000256" key="2">
    <source>
        <dbReference type="ARBA" id="ARBA00009045"/>
    </source>
</evidence>
<evidence type="ECO:0000256" key="1">
    <source>
        <dbReference type="ARBA" id="ARBA00004141"/>
    </source>
</evidence>
<evidence type="ECO:0000313" key="10">
    <source>
        <dbReference type="Proteomes" id="UP000469292"/>
    </source>
</evidence>
<accession>A0A6I5N9W6</accession>
<keyword evidence="10" id="KW-1185">Reference proteome</keyword>
<organism evidence="9 10">
    <name type="scientific">Bifidobacterium choloepi</name>
    <dbReference type="NCBI Taxonomy" id="2614131"/>
    <lineage>
        <taxon>Bacteria</taxon>
        <taxon>Bacillati</taxon>
        <taxon>Actinomycetota</taxon>
        <taxon>Actinomycetes</taxon>
        <taxon>Bifidobacteriales</taxon>
        <taxon>Bifidobacteriaceae</taxon>
        <taxon>Bifidobacterium</taxon>
    </lineage>
</organism>
<evidence type="ECO:0000256" key="6">
    <source>
        <dbReference type="ARBA" id="ARBA00023136"/>
    </source>
</evidence>
<comment type="similarity">
    <text evidence="2">Belongs to the peptidase S54 family.</text>
</comment>
<keyword evidence="9" id="KW-0645">Protease</keyword>
<dbReference type="EMBL" id="VYSG01000005">
    <property type="protein sequence ID" value="NEG70581.1"/>
    <property type="molecule type" value="Genomic_DNA"/>
</dbReference>
<dbReference type="GO" id="GO:0016020">
    <property type="term" value="C:membrane"/>
    <property type="evidence" value="ECO:0007669"/>
    <property type="project" value="UniProtKB-SubCell"/>
</dbReference>
<dbReference type="InterPro" id="IPR035952">
    <property type="entry name" value="Rhomboid-like_sf"/>
</dbReference>
<feature type="transmembrane region" description="Helical" evidence="7">
    <location>
        <begin position="116"/>
        <end position="141"/>
    </location>
</feature>
<feature type="domain" description="Peptidase S54 rhomboid" evidence="8">
    <location>
        <begin position="76"/>
        <end position="230"/>
    </location>
</feature>
<evidence type="ECO:0000259" key="8">
    <source>
        <dbReference type="Pfam" id="PF01694"/>
    </source>
</evidence>
<feature type="transmembrane region" description="Helical" evidence="7">
    <location>
        <begin position="246"/>
        <end position="268"/>
    </location>
</feature>
<dbReference type="SUPFAM" id="SSF144091">
    <property type="entry name" value="Rhomboid-like"/>
    <property type="match status" value="1"/>
</dbReference>
<keyword evidence="4" id="KW-0378">Hydrolase</keyword>
<feature type="transmembrane region" description="Helical" evidence="7">
    <location>
        <begin position="58"/>
        <end position="78"/>
    </location>
</feature>
<dbReference type="PANTHER" id="PTHR43731">
    <property type="entry name" value="RHOMBOID PROTEASE"/>
    <property type="match status" value="1"/>
</dbReference>
<dbReference type="InterPro" id="IPR022764">
    <property type="entry name" value="Peptidase_S54_rhomboid_dom"/>
</dbReference>
<evidence type="ECO:0000256" key="3">
    <source>
        <dbReference type="ARBA" id="ARBA00022692"/>
    </source>
</evidence>
<feature type="transmembrane region" description="Helical" evidence="7">
    <location>
        <begin position="161"/>
        <end position="182"/>
    </location>
</feature>
<reference evidence="9 10" key="1">
    <citation type="submission" date="2019-09" db="EMBL/GenBank/DDBJ databases">
        <title>Phylogenetic characterization of a novel taxon of the genus Bifidobacterium: Bifidobacterium choloepi sp. nov.</title>
        <authorList>
            <person name="Modesto M."/>
            <person name="Satti M."/>
        </authorList>
    </citation>
    <scope>NUCLEOTIDE SEQUENCE [LARGE SCALE GENOMIC DNA]</scope>
    <source>
        <strain evidence="9 10">BRDM6</strain>
    </source>
</reference>
<dbReference type="SMART" id="SM01160">
    <property type="entry name" value="DUF1751"/>
    <property type="match status" value="1"/>
</dbReference>
<evidence type="ECO:0000256" key="4">
    <source>
        <dbReference type="ARBA" id="ARBA00022801"/>
    </source>
</evidence>
<feature type="transmembrane region" description="Helical" evidence="7">
    <location>
        <begin position="194"/>
        <end position="211"/>
    </location>
</feature>
<gene>
    <name evidence="9" type="ORF">F6S87_08245</name>
</gene>
<feature type="transmembrane region" description="Helical" evidence="7">
    <location>
        <begin position="217"/>
        <end position="234"/>
    </location>
</feature>
<dbReference type="RefSeq" id="WP_163228185.1">
    <property type="nucleotide sequence ID" value="NZ_VYSG01000005.1"/>
</dbReference>
<feature type="transmembrane region" description="Helical" evidence="7">
    <location>
        <begin position="32"/>
        <end position="51"/>
    </location>
</feature>
<keyword evidence="6 7" id="KW-0472">Membrane</keyword>
<comment type="subcellular location">
    <subcellularLocation>
        <location evidence="1">Membrane</location>
        <topology evidence="1">Multi-pass membrane protein</topology>
    </subcellularLocation>
</comment>
<dbReference type="Gene3D" id="1.20.1540.10">
    <property type="entry name" value="Rhomboid-like"/>
    <property type="match status" value="1"/>
</dbReference>
<evidence type="ECO:0000313" key="9">
    <source>
        <dbReference type="EMBL" id="NEG70581.1"/>
    </source>
</evidence>
<proteinExistence type="inferred from homology"/>
<dbReference type="Proteomes" id="UP000469292">
    <property type="component" value="Unassembled WGS sequence"/>
</dbReference>
<comment type="caution">
    <text evidence="9">The sequence shown here is derived from an EMBL/GenBank/DDBJ whole genome shotgun (WGS) entry which is preliminary data.</text>
</comment>